<feature type="chain" id="PRO_5038905831" evidence="2">
    <location>
        <begin position="24"/>
        <end position="446"/>
    </location>
</feature>
<feature type="signal peptide" evidence="2">
    <location>
        <begin position="1"/>
        <end position="23"/>
    </location>
</feature>
<keyword evidence="4" id="KW-1185">Reference proteome</keyword>
<evidence type="ECO:0000256" key="1">
    <source>
        <dbReference type="SAM" id="MobiDB-lite"/>
    </source>
</evidence>
<accession>A0A7H0H5F9</accession>
<dbReference type="EMBL" id="CP060789">
    <property type="protein sequence ID" value="QNP55775.1"/>
    <property type="molecule type" value="Genomic_DNA"/>
</dbReference>
<dbReference type="InterPro" id="IPR006311">
    <property type="entry name" value="TAT_signal"/>
</dbReference>
<dbReference type="RefSeq" id="WP_187720904.1">
    <property type="nucleotide sequence ID" value="NZ_BAABBL010000010.1"/>
</dbReference>
<proteinExistence type="predicted"/>
<dbReference type="PANTHER" id="PTHR43649">
    <property type="entry name" value="ARABINOSE-BINDING PROTEIN-RELATED"/>
    <property type="match status" value="1"/>
</dbReference>
<organism evidence="3 4">
    <name type="scientific">Tessaracoccus defluvii</name>
    <dbReference type="NCBI Taxonomy" id="1285901"/>
    <lineage>
        <taxon>Bacteria</taxon>
        <taxon>Bacillati</taxon>
        <taxon>Actinomycetota</taxon>
        <taxon>Actinomycetes</taxon>
        <taxon>Propionibacteriales</taxon>
        <taxon>Propionibacteriaceae</taxon>
        <taxon>Tessaracoccus</taxon>
    </lineage>
</organism>
<dbReference type="PANTHER" id="PTHR43649:SF11">
    <property type="entry name" value="ABC TRANSPORTER SUBSTRATE-BINDING PROTEIN YESO-RELATED"/>
    <property type="match status" value="1"/>
</dbReference>
<keyword evidence="2" id="KW-0732">Signal</keyword>
<reference evidence="3 4" key="1">
    <citation type="submission" date="2020-08" db="EMBL/GenBank/DDBJ databases">
        <title>Genome sequence of Tessaracoccus defluvii JCM 17540T.</title>
        <authorList>
            <person name="Hyun D.-W."/>
            <person name="Bae J.-W."/>
        </authorList>
    </citation>
    <scope>NUCLEOTIDE SEQUENCE [LARGE SCALE GENOMIC DNA]</scope>
    <source>
        <strain evidence="3 4">JCM 17540</strain>
    </source>
</reference>
<dbReference type="Proteomes" id="UP000516117">
    <property type="component" value="Chromosome"/>
</dbReference>
<dbReference type="KEGG" id="tdf:H9L22_16855"/>
<protein>
    <submittedName>
        <fullName evidence="3">Extracellular solute-binding protein</fullName>
    </submittedName>
</protein>
<feature type="region of interest" description="Disordered" evidence="1">
    <location>
        <begin position="31"/>
        <end position="53"/>
    </location>
</feature>
<dbReference type="PROSITE" id="PS51257">
    <property type="entry name" value="PROKAR_LIPOPROTEIN"/>
    <property type="match status" value="1"/>
</dbReference>
<evidence type="ECO:0000256" key="2">
    <source>
        <dbReference type="SAM" id="SignalP"/>
    </source>
</evidence>
<dbReference type="PROSITE" id="PS51318">
    <property type="entry name" value="TAT"/>
    <property type="match status" value="1"/>
</dbReference>
<sequence length="446" mass="45840">MSTVNRRSFMNLTAGGLAAAAVAGCTPGGGANPTSPGTAGGSSPASSPATQGGGSAALKVGWYGGAPVHEAMDSALKAFTSANPGITTTGTGVAFGDYWDKLATETAGGSGPDVFRMSMTYFVEYASRGALDDLTSASVIDTATLDADVKASGMVDGKLMGIGQSSIAPALFSSSAMLDKVGATVPVEWTWDEFSAWAKDYSAEAGAGMYGSSDMAGNFQMFDVFAREHVGNQFNDDGTLRLDAAVVEAWFALWDDLRLAKAAPPQDVTSAAGTFETNPMTTGTAALTSGWIQQMTFFQPLIKDSVVAASPLPQKTKGDFSGMFVKALDFWCVSAQSKHKEEAAKLVNHLINDPTATEPIGLLLGVPPTVGAREQLAGAAPAVQAAVKYVETYAPKAGKAPGPWPRGYGEVMSAFQRAAESVGFATAKPGDAATTFIDEAKSALGA</sequence>
<evidence type="ECO:0000313" key="4">
    <source>
        <dbReference type="Proteomes" id="UP000516117"/>
    </source>
</evidence>
<dbReference type="SUPFAM" id="SSF53850">
    <property type="entry name" value="Periplasmic binding protein-like II"/>
    <property type="match status" value="1"/>
</dbReference>
<dbReference type="InterPro" id="IPR006059">
    <property type="entry name" value="SBP"/>
</dbReference>
<dbReference type="Pfam" id="PF13416">
    <property type="entry name" value="SBP_bac_8"/>
    <property type="match status" value="1"/>
</dbReference>
<gene>
    <name evidence="3" type="ORF">H9L22_16855</name>
</gene>
<name>A0A7H0H5F9_9ACTN</name>
<feature type="compositionally biased region" description="Low complexity" evidence="1">
    <location>
        <begin position="33"/>
        <end position="50"/>
    </location>
</feature>
<dbReference type="AlphaFoldDB" id="A0A7H0H5F9"/>
<dbReference type="InterPro" id="IPR050490">
    <property type="entry name" value="Bact_solute-bd_prot1"/>
</dbReference>
<evidence type="ECO:0000313" key="3">
    <source>
        <dbReference type="EMBL" id="QNP55775.1"/>
    </source>
</evidence>
<dbReference type="Gene3D" id="3.40.190.10">
    <property type="entry name" value="Periplasmic binding protein-like II"/>
    <property type="match status" value="2"/>
</dbReference>